<feature type="non-terminal residue" evidence="1">
    <location>
        <position position="1"/>
    </location>
</feature>
<dbReference type="AlphaFoldDB" id="A0A0F9JKS4"/>
<proteinExistence type="predicted"/>
<evidence type="ECO:0000313" key="1">
    <source>
        <dbReference type="EMBL" id="KKM06306.1"/>
    </source>
</evidence>
<comment type="caution">
    <text evidence="1">The sequence shown here is derived from an EMBL/GenBank/DDBJ whole genome shotgun (WGS) entry which is preliminary data.</text>
</comment>
<sequence>MCSSLPEPKDKEKKSDFLRQLKTIKNFLLEQDVLPTDLKFIDEEIERHEETKTISLYEEEEDSIDPQIISNYSRLGEGTEGIVGIHQKLNYSQLRRLTNGVYAETGLIKFYISKERTIYGKIVAEIYEHQQKIPIASLIESKKVDKDTGEPVFKGIALFGDKINRNEYDRIKEINIPFYVYRFISEKNDEMILLTITPCEIGDYIVTGVLTQCDDLKSLTDSAKLPTKLPFFFGQEVKNRIIRYKNHSEFFSRVNFLGIKKENMFEYPFTITQDKKTWKLLQPNWYKWLIWSWLMHQPKGLLNNYPMHLLIIGPKYSGKSLMLNGLHAKSRETRNIFSGSSSTMKHLVPSFKYNPARLGYLAESNRFAFCDEFLRCLVNTRTTKEGSDREESVAVMNDLLEHQKREVGSGVSRINVNMTSRVLSMTNPIKGIKNVNDLLNTMDESWLSRWLIYYQTEDHVQMIRKSKDSLLDLFKFKLEVNDWISFLDYLHTFSAKYSMKKVEEIGDSIPEVLTENLSKHYDARHKHHIECLMDGIVKTRCFLEGDSSFKANEEDYKILKDVWLNVIGSWLNSDNIRNIEIKERIFYLPENCQYIYWKMNELKRPVPMDEVQEIAVKAMSVKTFYEAWGILREMELVTENDGVARLYYFTDIKDDLQQRI</sequence>
<organism evidence="1">
    <name type="scientific">marine sediment metagenome</name>
    <dbReference type="NCBI Taxonomy" id="412755"/>
    <lineage>
        <taxon>unclassified sequences</taxon>
        <taxon>metagenomes</taxon>
        <taxon>ecological metagenomes</taxon>
    </lineage>
</organism>
<gene>
    <name evidence="1" type="ORF">LCGC14_1745330</name>
</gene>
<evidence type="ECO:0008006" key="2">
    <source>
        <dbReference type="Google" id="ProtNLM"/>
    </source>
</evidence>
<dbReference type="EMBL" id="LAZR01016026">
    <property type="protein sequence ID" value="KKM06306.1"/>
    <property type="molecule type" value="Genomic_DNA"/>
</dbReference>
<reference evidence="1" key="1">
    <citation type="journal article" date="2015" name="Nature">
        <title>Complex archaea that bridge the gap between prokaryotes and eukaryotes.</title>
        <authorList>
            <person name="Spang A."/>
            <person name="Saw J.H."/>
            <person name="Jorgensen S.L."/>
            <person name="Zaremba-Niedzwiedzka K."/>
            <person name="Martijn J."/>
            <person name="Lind A.E."/>
            <person name="van Eijk R."/>
            <person name="Schleper C."/>
            <person name="Guy L."/>
            <person name="Ettema T.J."/>
        </authorList>
    </citation>
    <scope>NUCLEOTIDE SEQUENCE</scope>
</reference>
<protein>
    <recommendedName>
        <fullName evidence="2">MCM domain-containing protein</fullName>
    </recommendedName>
</protein>
<accession>A0A0F9JKS4</accession>
<name>A0A0F9JKS4_9ZZZZ</name>